<dbReference type="Pfam" id="PF13401">
    <property type="entry name" value="AAA_22"/>
    <property type="match status" value="1"/>
</dbReference>
<dbReference type="PANTHER" id="PTHR35894:SF5">
    <property type="entry name" value="MU-LIKE PROPHAGE FLUMU DNA TRANSPOSITION PROTEIN B"/>
    <property type="match status" value="1"/>
</dbReference>
<accession>A0A1V0RTA7</accession>
<dbReference type="RefSeq" id="WP_081508154.1">
    <property type="nucleotide sequence ID" value="NZ_CP020474.1"/>
</dbReference>
<dbReference type="OrthoDB" id="9797061at2"/>
<dbReference type="EMBL" id="CP020474">
    <property type="protein sequence ID" value="ARE84979.1"/>
    <property type="molecule type" value="Genomic_DNA"/>
</dbReference>
<reference evidence="2 3" key="1">
    <citation type="submission" date="2017-03" db="EMBL/GenBank/DDBJ databases">
        <title>Genome Sequence of Roseovarius mucosus strain SMR3 Isolated from a culture of the Diatom Skeletonema marinoi.</title>
        <authorList>
            <person name="Topel M."/>
            <person name="Pinder M."/>
            <person name="Johansson O.N."/>
            <person name="Kourtchenko O."/>
            <person name="Godhe A."/>
            <person name="Clarke A.K."/>
        </authorList>
    </citation>
    <scope>NUCLEOTIDE SEQUENCE [LARGE SCALE GENOMIC DNA]</scope>
    <source>
        <strain evidence="2 3">SMR3</strain>
    </source>
</reference>
<dbReference type="InterPro" id="IPR049945">
    <property type="entry name" value="AAA_22"/>
</dbReference>
<organism evidence="2 3">
    <name type="scientific">Roseovarius mucosus</name>
    <dbReference type="NCBI Taxonomy" id="215743"/>
    <lineage>
        <taxon>Bacteria</taxon>
        <taxon>Pseudomonadati</taxon>
        <taxon>Pseudomonadota</taxon>
        <taxon>Alphaproteobacteria</taxon>
        <taxon>Rhodobacterales</taxon>
        <taxon>Roseobacteraceae</taxon>
        <taxon>Roseovarius</taxon>
    </lineage>
</organism>
<name>A0A1V0RTA7_9RHOB</name>
<dbReference type="Proteomes" id="UP000192273">
    <property type="component" value="Chromosome"/>
</dbReference>
<evidence type="ECO:0000313" key="3">
    <source>
        <dbReference type="Proteomes" id="UP000192273"/>
    </source>
</evidence>
<sequence>MTPSIAPLRNVAALIGLVERVQSRAFGLPGMATFYGPSGWGKTTAVTVAANEYQAYFVEVKDYWTPTDLVQKIMHEIGLPPMRRVTHMADAISAHLARTDRPLIIDDAQNLLRKRMIELVRDIYKGSQGTLILVGEEKLPQDLTRWENIHSLQLAWEPALACNLTDAQKLVPIYASGVDVASDLLEAIVEASGGSMRRVATNLARAKELAKGRGQRSVDLQLWANRAFDTGQPPAVRRVDDFRPAAARSPETVVPLGPAGKAARA</sequence>
<dbReference type="InterPro" id="IPR027417">
    <property type="entry name" value="P-loop_NTPase"/>
</dbReference>
<dbReference type="GO" id="GO:0016887">
    <property type="term" value="F:ATP hydrolysis activity"/>
    <property type="evidence" value="ECO:0007669"/>
    <property type="project" value="InterPro"/>
</dbReference>
<feature type="domain" description="ORC1/DEAH AAA+ ATPase" evidence="1">
    <location>
        <begin position="30"/>
        <end position="140"/>
    </location>
</feature>
<dbReference type="PANTHER" id="PTHR35894">
    <property type="entry name" value="GENERAL SECRETION PATHWAY PROTEIN A-RELATED"/>
    <property type="match status" value="1"/>
</dbReference>
<dbReference type="Gene3D" id="3.40.50.300">
    <property type="entry name" value="P-loop containing nucleotide triphosphate hydrolases"/>
    <property type="match status" value="1"/>
</dbReference>
<keyword evidence="3" id="KW-1185">Reference proteome</keyword>
<gene>
    <name evidence="2" type="ORF">ROSMUCSMR3_03525</name>
</gene>
<dbReference type="KEGG" id="rmm:ROSMUCSMR3_03525"/>
<proteinExistence type="predicted"/>
<protein>
    <submittedName>
        <fullName evidence="2">AAA domain protein</fullName>
    </submittedName>
</protein>
<dbReference type="InterPro" id="IPR052026">
    <property type="entry name" value="ExeA_AAA_ATPase_DNA-bind"/>
</dbReference>
<dbReference type="SUPFAM" id="SSF52540">
    <property type="entry name" value="P-loop containing nucleoside triphosphate hydrolases"/>
    <property type="match status" value="1"/>
</dbReference>
<evidence type="ECO:0000259" key="1">
    <source>
        <dbReference type="Pfam" id="PF13401"/>
    </source>
</evidence>
<dbReference type="AlphaFoldDB" id="A0A1V0RTA7"/>
<evidence type="ECO:0000313" key="2">
    <source>
        <dbReference type="EMBL" id="ARE84979.1"/>
    </source>
</evidence>